<evidence type="ECO:0000313" key="2">
    <source>
        <dbReference type="Proteomes" id="UP001060085"/>
    </source>
</evidence>
<keyword evidence="2" id="KW-1185">Reference proteome</keyword>
<reference evidence="2" key="1">
    <citation type="journal article" date="2023" name="Nat. Plants">
        <title>Single-cell RNA sequencing provides a high-resolution roadmap for understanding the multicellular compartmentation of specialized metabolism.</title>
        <authorList>
            <person name="Sun S."/>
            <person name="Shen X."/>
            <person name="Li Y."/>
            <person name="Li Y."/>
            <person name="Wang S."/>
            <person name="Li R."/>
            <person name="Zhang H."/>
            <person name="Shen G."/>
            <person name="Guo B."/>
            <person name="Wei J."/>
            <person name="Xu J."/>
            <person name="St-Pierre B."/>
            <person name="Chen S."/>
            <person name="Sun C."/>
        </authorList>
    </citation>
    <scope>NUCLEOTIDE SEQUENCE [LARGE SCALE GENOMIC DNA]</scope>
</reference>
<protein>
    <submittedName>
        <fullName evidence="1">Uncharacterized protein</fullName>
    </submittedName>
</protein>
<organism evidence="1 2">
    <name type="scientific">Catharanthus roseus</name>
    <name type="common">Madagascar periwinkle</name>
    <name type="synonym">Vinca rosea</name>
    <dbReference type="NCBI Taxonomy" id="4058"/>
    <lineage>
        <taxon>Eukaryota</taxon>
        <taxon>Viridiplantae</taxon>
        <taxon>Streptophyta</taxon>
        <taxon>Embryophyta</taxon>
        <taxon>Tracheophyta</taxon>
        <taxon>Spermatophyta</taxon>
        <taxon>Magnoliopsida</taxon>
        <taxon>eudicotyledons</taxon>
        <taxon>Gunneridae</taxon>
        <taxon>Pentapetalae</taxon>
        <taxon>asterids</taxon>
        <taxon>lamiids</taxon>
        <taxon>Gentianales</taxon>
        <taxon>Apocynaceae</taxon>
        <taxon>Rauvolfioideae</taxon>
        <taxon>Vinceae</taxon>
        <taxon>Catharanthinae</taxon>
        <taxon>Catharanthus</taxon>
    </lineage>
</organism>
<sequence length="158" mass="17842">MAAKNRNEDEVASVSRLQDAFAHDELYRKLHTHRNDHEREGQFVDHQSILHFKGSENEEYCRNAALMPIDIELMYEVGRAVRSEVQQQIAYANYILHEAVVAPLNVVGISMSELGSLEPPPDWQMLDYPSGEGTSYARPRGEGDDPIGVDDDHLPHSS</sequence>
<dbReference type="EMBL" id="CM044702">
    <property type="protein sequence ID" value="KAI5678677.1"/>
    <property type="molecule type" value="Genomic_DNA"/>
</dbReference>
<dbReference type="Proteomes" id="UP001060085">
    <property type="component" value="Linkage Group LG02"/>
</dbReference>
<gene>
    <name evidence="1" type="ORF">M9H77_09627</name>
</gene>
<proteinExistence type="predicted"/>
<accession>A0ACC0C1A6</accession>
<comment type="caution">
    <text evidence="1">The sequence shown here is derived from an EMBL/GenBank/DDBJ whole genome shotgun (WGS) entry which is preliminary data.</text>
</comment>
<name>A0ACC0C1A6_CATRO</name>
<evidence type="ECO:0000313" key="1">
    <source>
        <dbReference type="EMBL" id="KAI5678677.1"/>
    </source>
</evidence>